<proteinExistence type="predicted"/>
<protein>
    <submittedName>
        <fullName evidence="1">Uncharacterized protein</fullName>
    </submittedName>
</protein>
<gene>
    <name evidence="1" type="ORF">EJQ19_16545</name>
</gene>
<reference evidence="1 2" key="1">
    <citation type="submission" date="2018-12" db="EMBL/GenBank/DDBJ databases">
        <title>Bacillus ochoae sp. nov., Paenibacillus whitsoniae sp. nov., Paenibacillus spiritus sp. nov. Isolated from the Mars Exploration Rover during spacecraft assembly.</title>
        <authorList>
            <person name="Seuylemezian A."/>
            <person name="Vaishampayan P."/>
        </authorList>
    </citation>
    <scope>NUCLEOTIDE SEQUENCE [LARGE SCALE GENOMIC DNA]</scope>
    <source>
        <strain evidence="1 2">MER 54</strain>
    </source>
</reference>
<organism evidence="1 2">
    <name type="scientific">Paenibacillus whitsoniae</name>
    <dbReference type="NCBI Taxonomy" id="2496558"/>
    <lineage>
        <taxon>Bacteria</taxon>
        <taxon>Bacillati</taxon>
        <taxon>Bacillota</taxon>
        <taxon>Bacilli</taxon>
        <taxon>Bacillales</taxon>
        <taxon>Paenibacillaceae</taxon>
        <taxon>Paenibacillus</taxon>
    </lineage>
</organism>
<dbReference type="RefSeq" id="WP_126142349.1">
    <property type="nucleotide sequence ID" value="NZ_RXHU01000046.1"/>
</dbReference>
<dbReference type="AlphaFoldDB" id="A0A430JC15"/>
<dbReference type="OrthoDB" id="2662207at2"/>
<evidence type="ECO:0000313" key="2">
    <source>
        <dbReference type="Proteomes" id="UP000276128"/>
    </source>
</evidence>
<name>A0A430JC15_9BACL</name>
<dbReference type="Proteomes" id="UP000276128">
    <property type="component" value="Unassembled WGS sequence"/>
</dbReference>
<keyword evidence="2" id="KW-1185">Reference proteome</keyword>
<dbReference type="EMBL" id="RXHU01000046">
    <property type="protein sequence ID" value="RTE08592.1"/>
    <property type="molecule type" value="Genomic_DNA"/>
</dbReference>
<accession>A0A430JC15</accession>
<sequence>MDKYESCNKHTGIDISREEYATGISFMRGRLEGHSVLIAAASERAWEILGPALKEIAEKNAHIPIMLSKLSYYDAEAALAFLRTWAERKKPVSQLWEEITIELENNSKLDLNLCYYYPYSLYHKE</sequence>
<evidence type="ECO:0000313" key="1">
    <source>
        <dbReference type="EMBL" id="RTE08592.1"/>
    </source>
</evidence>
<comment type="caution">
    <text evidence="1">The sequence shown here is derived from an EMBL/GenBank/DDBJ whole genome shotgun (WGS) entry which is preliminary data.</text>
</comment>